<dbReference type="AlphaFoldDB" id="A0A090Y323"/>
<sequence>MKIKFTGLDKMEKQLKKFEKNARELEQTGQIPFDELFISSFMQTYTDFSDFDELLSAGGFVVDSQQDFENIPDEEFDKHISKHTKFNSWEDMLTKATENYISRKLRF</sequence>
<comment type="caution">
    <text evidence="1">The sequence shown here is derived from an EMBL/GenBank/DDBJ whole genome shotgun (WGS) entry which is preliminary data.</text>
</comment>
<dbReference type="EMBL" id="JMQA01000053">
    <property type="protein sequence ID" value="KFM93123.1"/>
    <property type="molecule type" value="Genomic_DNA"/>
</dbReference>
<dbReference type="PATRIC" id="fig|44252.3.peg.6226"/>
<keyword evidence="2" id="KW-1185">Reference proteome</keyword>
<name>A0A090Y323_PAEMA</name>
<gene>
    <name evidence="1" type="ORF">DJ90_2914</name>
</gene>
<dbReference type="HOGENOM" id="CLU_145991_0_0_9"/>
<dbReference type="RefSeq" id="WP_036624604.1">
    <property type="nucleotide sequence ID" value="NZ_JAKOBR010000034.1"/>
</dbReference>
<evidence type="ECO:0000313" key="1">
    <source>
        <dbReference type="EMBL" id="KFM93123.1"/>
    </source>
</evidence>
<dbReference type="Proteomes" id="UP000029278">
    <property type="component" value="Unassembled WGS sequence"/>
</dbReference>
<dbReference type="GeneID" id="77008608"/>
<reference evidence="1 2" key="1">
    <citation type="submission" date="2014-04" db="EMBL/GenBank/DDBJ databases">
        <authorList>
            <person name="Bishop-Lilly K.A."/>
            <person name="Broomall S.M."/>
            <person name="Chain P.S."/>
            <person name="Chertkov O."/>
            <person name="Coyne S.R."/>
            <person name="Daligault H.E."/>
            <person name="Davenport K.W."/>
            <person name="Erkkila T."/>
            <person name="Frey K.G."/>
            <person name="Gibbons H.S."/>
            <person name="Gu W."/>
            <person name="Jaissle J."/>
            <person name="Johnson S.L."/>
            <person name="Koroleva G.I."/>
            <person name="Ladner J.T."/>
            <person name="Lo C.-C."/>
            <person name="Minogue T.D."/>
            <person name="Munk C."/>
            <person name="Palacios G.F."/>
            <person name="Redden C.L."/>
            <person name="Rosenzweig C.N."/>
            <person name="Scholz M.B."/>
            <person name="Teshima H."/>
            <person name="Xu Y."/>
        </authorList>
    </citation>
    <scope>NUCLEOTIDE SEQUENCE [LARGE SCALE GENOMIC DNA]</scope>
    <source>
        <strain evidence="1 2">8244</strain>
    </source>
</reference>
<accession>A0A090Y323</accession>
<organism evidence="1 2">
    <name type="scientific">Paenibacillus macerans</name>
    <name type="common">Bacillus macerans</name>
    <dbReference type="NCBI Taxonomy" id="44252"/>
    <lineage>
        <taxon>Bacteria</taxon>
        <taxon>Bacillati</taxon>
        <taxon>Bacillota</taxon>
        <taxon>Bacilli</taxon>
        <taxon>Bacillales</taxon>
        <taxon>Paenibacillaceae</taxon>
        <taxon>Paenibacillus</taxon>
    </lineage>
</organism>
<dbReference type="OrthoDB" id="3035462at2"/>
<proteinExistence type="predicted"/>
<protein>
    <submittedName>
        <fullName evidence="1">Uncharacterized protein</fullName>
    </submittedName>
</protein>
<evidence type="ECO:0000313" key="2">
    <source>
        <dbReference type="Proteomes" id="UP000029278"/>
    </source>
</evidence>